<name>A0A504J3H1_9FLAO</name>
<accession>A0A504J3H1</accession>
<comment type="caution">
    <text evidence="2">The sequence shown here is derived from an EMBL/GenBank/DDBJ whole genome shotgun (WGS) entry which is preliminary data.</text>
</comment>
<reference evidence="2 3" key="1">
    <citation type="submission" date="2019-06" db="EMBL/GenBank/DDBJ databases">
        <authorList>
            <person name="Meng X."/>
        </authorList>
    </citation>
    <scope>NUCLEOTIDE SEQUENCE [LARGE SCALE GENOMIC DNA]</scope>
    <source>
        <strain evidence="2 3">M625</strain>
    </source>
</reference>
<proteinExistence type="predicted"/>
<evidence type="ECO:0000256" key="1">
    <source>
        <dbReference type="SAM" id="MobiDB-lite"/>
    </source>
</evidence>
<sequence length="553" mass="61909">MSEETTNPGSIEELLRQRNDRILNRWGSENFLNNAEQNTIATNEVEETLIDAYFAEKKIETVETDELGGTYTYSFNNPNTITDENRNRIAGIIISNSQESLEQNNQYLTVEDVLQAMPNGTYAAQSTIDIQTRKLEERNQFERINSGVIGKDAYIVVYGFFPEGTEGTILIKEKEPKLTEANDSLQVQIYQNEEDTNPSTTRELTAVFENNGTAAVKIKFHPGDDDTFEDWKEALTLPQQEEGGAVETSIRPRQRPDNLGQQEANIQAENGQPQDDGLEIIKNYAELYLDVTVSGQRTFQEEFLKPDYKFFKLTDCCSAEITLEQLSTIFTATSDSDLTAMKNAFNEAFEKFSMNTCLNKAHFFAQVKQEVGNNVDVEDTAENMNYSVARLLEKFSYFKRNPAEARLYGRAPGQSANQEAIANRAYANRIGNGNVASGDGWNYRGRGFIQLTGRSNYNDVNQIIQSLYPESGIDIVADPVAVSSDVRIAMISAMAYWVHNGLVALANQGDEDSHVNAITAVINLNTDSYASRRNHFTTTKQVFINDCGTTDAS</sequence>
<evidence type="ECO:0000313" key="3">
    <source>
        <dbReference type="Proteomes" id="UP000315540"/>
    </source>
</evidence>
<dbReference type="OrthoDB" id="961266at2"/>
<dbReference type="RefSeq" id="WP_140594673.1">
    <property type="nucleotide sequence ID" value="NZ_VFWZ01000004.1"/>
</dbReference>
<keyword evidence="3" id="KW-1185">Reference proteome</keyword>
<feature type="region of interest" description="Disordered" evidence="1">
    <location>
        <begin position="238"/>
        <end position="257"/>
    </location>
</feature>
<dbReference type="AlphaFoldDB" id="A0A504J3H1"/>
<dbReference type="PANTHER" id="PTHR34408">
    <property type="entry name" value="FAMILY PROTEIN, PUTATIVE-RELATED"/>
    <property type="match status" value="1"/>
</dbReference>
<dbReference type="SUPFAM" id="SSF53955">
    <property type="entry name" value="Lysozyme-like"/>
    <property type="match status" value="1"/>
</dbReference>
<dbReference type="PANTHER" id="PTHR34408:SF1">
    <property type="entry name" value="GLYCOSYL HYDROLASE FAMILY 19 DOMAIN-CONTAINING PROTEIN HI_1415"/>
    <property type="match status" value="1"/>
</dbReference>
<organism evidence="2 3">
    <name type="scientific">Aquimarina algicola</name>
    <dbReference type="NCBI Taxonomy" id="2589995"/>
    <lineage>
        <taxon>Bacteria</taxon>
        <taxon>Pseudomonadati</taxon>
        <taxon>Bacteroidota</taxon>
        <taxon>Flavobacteriia</taxon>
        <taxon>Flavobacteriales</taxon>
        <taxon>Flavobacteriaceae</taxon>
        <taxon>Aquimarina</taxon>
    </lineage>
</organism>
<keyword evidence="2" id="KW-0378">Hydrolase</keyword>
<protein>
    <submittedName>
        <fullName evidence="2">Glycoside hydrolase family 19 protein</fullName>
    </submittedName>
</protein>
<evidence type="ECO:0000313" key="2">
    <source>
        <dbReference type="EMBL" id="TPN85427.1"/>
    </source>
</evidence>
<dbReference type="InterPro" id="IPR052354">
    <property type="entry name" value="Cell_Wall_Dynamics_Protein"/>
</dbReference>
<dbReference type="Proteomes" id="UP000315540">
    <property type="component" value="Unassembled WGS sequence"/>
</dbReference>
<dbReference type="Gene3D" id="1.10.530.10">
    <property type="match status" value="1"/>
</dbReference>
<gene>
    <name evidence="2" type="ORF">FHK87_15545</name>
</gene>
<dbReference type="GO" id="GO:0016787">
    <property type="term" value="F:hydrolase activity"/>
    <property type="evidence" value="ECO:0007669"/>
    <property type="project" value="UniProtKB-KW"/>
</dbReference>
<dbReference type="InterPro" id="IPR023346">
    <property type="entry name" value="Lysozyme-like_dom_sf"/>
</dbReference>
<dbReference type="EMBL" id="VFWZ01000004">
    <property type="protein sequence ID" value="TPN85427.1"/>
    <property type="molecule type" value="Genomic_DNA"/>
</dbReference>